<dbReference type="Proteomes" id="UP000265020">
    <property type="component" value="Unassembled WGS sequence"/>
</dbReference>
<evidence type="ECO:0000256" key="4">
    <source>
        <dbReference type="ARBA" id="ARBA00022771"/>
    </source>
</evidence>
<dbReference type="Ensembl" id="ENSCVAT00000000699.1">
    <property type="protein sequence ID" value="ENSCVAP00000025801.1"/>
    <property type="gene ID" value="ENSCVAG00000010887.1"/>
</dbReference>
<feature type="compositionally biased region" description="Polar residues" evidence="9">
    <location>
        <begin position="1"/>
        <end position="58"/>
    </location>
</feature>
<evidence type="ECO:0000313" key="11">
    <source>
        <dbReference type="Ensembl" id="ENSCVAP00000025801.1"/>
    </source>
</evidence>
<evidence type="ECO:0000256" key="3">
    <source>
        <dbReference type="ARBA" id="ARBA00022737"/>
    </source>
</evidence>
<evidence type="ECO:0000259" key="10">
    <source>
        <dbReference type="PROSITE" id="PS50157"/>
    </source>
</evidence>
<protein>
    <recommendedName>
        <fullName evidence="10">C2H2-type domain-containing protein</fullName>
    </recommendedName>
</protein>
<dbReference type="FunFam" id="3.30.160.60:FF:001450">
    <property type="entry name" value="zinc finger protein 774"/>
    <property type="match status" value="1"/>
</dbReference>
<keyword evidence="4 8" id="KW-0863">Zinc-finger</keyword>
<dbReference type="FunFam" id="3.30.160.60:FF:000100">
    <property type="entry name" value="Zinc finger 45-like"/>
    <property type="match status" value="1"/>
</dbReference>
<dbReference type="OMA" id="HPEMSTE"/>
<dbReference type="GO" id="GO:0000981">
    <property type="term" value="F:DNA-binding transcription factor activity, RNA polymerase II-specific"/>
    <property type="evidence" value="ECO:0007669"/>
    <property type="project" value="TreeGrafter"/>
</dbReference>
<dbReference type="GeneTree" id="ENSGT01150000286953"/>
<dbReference type="GO" id="GO:0005634">
    <property type="term" value="C:nucleus"/>
    <property type="evidence" value="ECO:0007669"/>
    <property type="project" value="UniProtKB-SubCell"/>
</dbReference>
<feature type="domain" description="C2H2-type" evidence="10">
    <location>
        <begin position="130"/>
        <end position="157"/>
    </location>
</feature>
<dbReference type="Pfam" id="PF00096">
    <property type="entry name" value="zf-C2H2"/>
    <property type="match status" value="1"/>
</dbReference>
<dbReference type="PROSITE" id="PS50157">
    <property type="entry name" value="ZINC_FINGER_C2H2_2"/>
    <property type="match status" value="3"/>
</dbReference>
<evidence type="ECO:0000256" key="2">
    <source>
        <dbReference type="ARBA" id="ARBA00022723"/>
    </source>
</evidence>
<accession>A0A3Q2E0T0</accession>
<dbReference type="PROSITE" id="PS00028">
    <property type="entry name" value="ZINC_FINGER_C2H2_1"/>
    <property type="match status" value="2"/>
</dbReference>
<evidence type="ECO:0000313" key="12">
    <source>
        <dbReference type="Proteomes" id="UP000265020"/>
    </source>
</evidence>
<evidence type="ECO:0000256" key="5">
    <source>
        <dbReference type="ARBA" id="ARBA00022833"/>
    </source>
</evidence>
<keyword evidence="7" id="KW-0539">Nucleus</keyword>
<keyword evidence="6" id="KW-0238">DNA-binding</keyword>
<reference evidence="11" key="2">
    <citation type="submission" date="2025-09" db="UniProtKB">
        <authorList>
            <consortium name="Ensembl"/>
        </authorList>
    </citation>
    <scope>IDENTIFICATION</scope>
</reference>
<name>A0A3Q2E0T0_CYPVA</name>
<dbReference type="InterPro" id="IPR036236">
    <property type="entry name" value="Znf_C2H2_sf"/>
</dbReference>
<evidence type="ECO:0000256" key="6">
    <source>
        <dbReference type="ARBA" id="ARBA00023125"/>
    </source>
</evidence>
<evidence type="ECO:0000256" key="7">
    <source>
        <dbReference type="ARBA" id="ARBA00023242"/>
    </source>
</evidence>
<dbReference type="PANTHER" id="PTHR23235">
    <property type="entry name" value="KRUEPPEL-LIKE TRANSCRIPTION FACTOR"/>
    <property type="match status" value="1"/>
</dbReference>
<dbReference type="FunFam" id="3.30.160.60:FF:000358">
    <property type="entry name" value="zinc finger protein 24"/>
    <property type="match status" value="1"/>
</dbReference>
<feature type="domain" description="C2H2-type" evidence="10">
    <location>
        <begin position="102"/>
        <end position="129"/>
    </location>
</feature>
<dbReference type="AlphaFoldDB" id="A0A3Q2E0T0"/>
<dbReference type="Gene3D" id="3.30.160.60">
    <property type="entry name" value="Classic Zinc Finger"/>
    <property type="match status" value="3"/>
</dbReference>
<keyword evidence="5" id="KW-0862">Zinc</keyword>
<keyword evidence="3" id="KW-0677">Repeat</keyword>
<feature type="domain" description="C2H2-type" evidence="10">
    <location>
        <begin position="158"/>
        <end position="179"/>
    </location>
</feature>
<reference evidence="11" key="1">
    <citation type="submission" date="2025-08" db="UniProtKB">
        <authorList>
            <consortium name="Ensembl"/>
        </authorList>
    </citation>
    <scope>IDENTIFICATION</scope>
</reference>
<evidence type="ECO:0000256" key="9">
    <source>
        <dbReference type="SAM" id="MobiDB-lite"/>
    </source>
</evidence>
<dbReference type="Pfam" id="PF13465">
    <property type="entry name" value="zf-H2C2_2"/>
    <property type="match status" value="1"/>
</dbReference>
<proteinExistence type="predicted"/>
<keyword evidence="12" id="KW-1185">Reference proteome</keyword>
<organism evidence="11 12">
    <name type="scientific">Cyprinodon variegatus</name>
    <name type="common">Sheepshead minnow</name>
    <dbReference type="NCBI Taxonomy" id="28743"/>
    <lineage>
        <taxon>Eukaryota</taxon>
        <taxon>Metazoa</taxon>
        <taxon>Chordata</taxon>
        <taxon>Craniata</taxon>
        <taxon>Vertebrata</taxon>
        <taxon>Euteleostomi</taxon>
        <taxon>Actinopterygii</taxon>
        <taxon>Neopterygii</taxon>
        <taxon>Teleostei</taxon>
        <taxon>Neoteleostei</taxon>
        <taxon>Acanthomorphata</taxon>
        <taxon>Ovalentaria</taxon>
        <taxon>Atherinomorphae</taxon>
        <taxon>Cyprinodontiformes</taxon>
        <taxon>Cyprinodontidae</taxon>
        <taxon>Cyprinodon</taxon>
    </lineage>
</organism>
<dbReference type="GO" id="GO:0000978">
    <property type="term" value="F:RNA polymerase II cis-regulatory region sequence-specific DNA binding"/>
    <property type="evidence" value="ECO:0007669"/>
    <property type="project" value="TreeGrafter"/>
</dbReference>
<dbReference type="SUPFAM" id="SSF57667">
    <property type="entry name" value="beta-beta-alpha zinc fingers"/>
    <property type="match status" value="2"/>
</dbReference>
<dbReference type="PANTHER" id="PTHR23235:SF178">
    <property type="entry name" value="C2H2-TYPE DOMAIN-CONTAINING PROTEIN-RELATED"/>
    <property type="match status" value="1"/>
</dbReference>
<dbReference type="GO" id="GO:0008270">
    <property type="term" value="F:zinc ion binding"/>
    <property type="evidence" value="ECO:0007669"/>
    <property type="project" value="UniProtKB-KW"/>
</dbReference>
<evidence type="ECO:0000256" key="8">
    <source>
        <dbReference type="PROSITE-ProRule" id="PRU00042"/>
    </source>
</evidence>
<dbReference type="SMART" id="SM00355">
    <property type="entry name" value="ZnF_C2H2"/>
    <property type="match status" value="3"/>
</dbReference>
<evidence type="ECO:0000256" key="1">
    <source>
        <dbReference type="ARBA" id="ARBA00004123"/>
    </source>
</evidence>
<dbReference type="InterPro" id="IPR013087">
    <property type="entry name" value="Znf_C2H2_type"/>
</dbReference>
<keyword evidence="2" id="KW-0479">Metal-binding</keyword>
<feature type="region of interest" description="Disordered" evidence="9">
    <location>
        <begin position="1"/>
        <end position="61"/>
    </location>
</feature>
<comment type="subcellular location">
    <subcellularLocation>
        <location evidence="1">Nucleus</location>
    </subcellularLocation>
</comment>
<sequence>VPVEKSSSSRILLRPETSSFDSLMLPHTSQDPTAPEPGSSSGFIPSRNVSTDSASSGGFSHGKATLATAEQQGAPQRQAAGGHGSFFRWRLQSRADSRARTFVCNFCGKGLACLKNLKTHMRVHTGEKPYVCALCGKRFSDSSNLKRHQSVHTGEKRYGCVHCGKRFAQSGSLKVHMKIVPFFKVKCKR</sequence>